<dbReference type="InterPro" id="IPR004881">
    <property type="entry name" value="Ribosome_biogen_GTPase_RsgA"/>
</dbReference>
<comment type="caution">
    <text evidence="13">The sequence shown here is derived from an EMBL/GenBank/DDBJ whole genome shotgun (WGS) entry which is preliminary data.</text>
</comment>
<proteinExistence type="inferred from homology"/>
<sequence length="352" mass="39959">MNQNIQLYGWKHFQLKTNISIDDNEIGRIRNVNKTNYDILTNQGILKGELTGQLLFTASNEERPQTGDWVKIMPFDQQCIITEVLTRYNQLARKELGKKTDKQILATNINGAFIVQGLDRDFNPRRLERMLTTLNDANIEPFILLNKADIAEEAEENVQLIRENHPNIPVLKISALTKEGLEQIESLLQPQLTYIMIGSSGVGKSTILNNLMHNEVQKTNTISEAVGKGKHTTTSRELFLLDNGSVLIDTAGMREFGLALDDIESVTLSFDDINQLGKGCRYSDCTHIDEPGCTVLEAIDKGKLEESVYHSYIKLRSEAEHYAASTQDKKRKGKDLSKLVRNMKRYNIKKRY</sequence>
<feature type="binding site" evidence="10">
    <location>
        <begin position="146"/>
        <end position="149"/>
    </location>
    <ligand>
        <name>GTP</name>
        <dbReference type="ChEBI" id="CHEBI:37565"/>
    </ligand>
</feature>
<reference evidence="13 14" key="1">
    <citation type="submission" date="2021-01" db="EMBL/GenBank/DDBJ databases">
        <title>Carboxyliciviraga sp.nov., isolated from coastal sediments.</title>
        <authorList>
            <person name="Lu D."/>
            <person name="Zhang T."/>
        </authorList>
    </citation>
    <scope>NUCLEOTIDE SEQUENCE [LARGE SCALE GENOMIC DNA]</scope>
    <source>
        <strain evidence="13 14">N1Y132</strain>
    </source>
</reference>
<dbReference type="Proteomes" id="UP000605676">
    <property type="component" value="Unassembled WGS sequence"/>
</dbReference>
<dbReference type="PANTHER" id="PTHR32120">
    <property type="entry name" value="SMALL RIBOSOMAL SUBUNIT BIOGENESIS GTPASE RSGA"/>
    <property type="match status" value="1"/>
</dbReference>
<comment type="cofactor">
    <cofactor evidence="10">
        <name>Zn(2+)</name>
        <dbReference type="ChEBI" id="CHEBI:29105"/>
    </cofactor>
    <text evidence="10">Binds 1 zinc ion per subunit.</text>
</comment>
<dbReference type="Pfam" id="PF03193">
    <property type="entry name" value="RsgA_GTPase"/>
    <property type="match status" value="1"/>
</dbReference>
<keyword evidence="8 10" id="KW-0694">RNA-binding</keyword>
<evidence type="ECO:0000256" key="4">
    <source>
        <dbReference type="ARBA" id="ARBA00022730"/>
    </source>
</evidence>
<dbReference type="NCBIfam" id="TIGR00157">
    <property type="entry name" value="ribosome small subunit-dependent GTPase A"/>
    <property type="match status" value="1"/>
</dbReference>
<evidence type="ECO:0000259" key="11">
    <source>
        <dbReference type="PROSITE" id="PS50936"/>
    </source>
</evidence>
<dbReference type="HAMAP" id="MF_01820">
    <property type="entry name" value="GTPase_RsgA"/>
    <property type="match status" value="1"/>
</dbReference>
<keyword evidence="6 10" id="KW-0378">Hydrolase</keyword>
<feature type="binding site" evidence="10">
    <location>
        <position position="280"/>
    </location>
    <ligand>
        <name>Zn(2+)</name>
        <dbReference type="ChEBI" id="CHEBI:29105"/>
    </ligand>
</feature>
<keyword evidence="4 10" id="KW-0699">rRNA-binding</keyword>
<comment type="subunit">
    <text evidence="10">Monomer. Associates with 30S ribosomal subunit, binds 16S rRNA.</text>
</comment>
<feature type="domain" description="EngC GTPase" evidence="11">
    <location>
        <begin position="107"/>
        <end position="254"/>
    </location>
</feature>
<evidence type="ECO:0000256" key="8">
    <source>
        <dbReference type="ARBA" id="ARBA00022884"/>
    </source>
</evidence>
<feature type="domain" description="CP-type G" evidence="12">
    <location>
        <begin position="98"/>
        <end position="256"/>
    </location>
</feature>
<dbReference type="InterPro" id="IPR030378">
    <property type="entry name" value="G_CP_dom"/>
</dbReference>
<evidence type="ECO:0000256" key="3">
    <source>
        <dbReference type="ARBA" id="ARBA00022723"/>
    </source>
</evidence>
<dbReference type="RefSeq" id="WP_200463553.1">
    <property type="nucleotide sequence ID" value="NZ_JAENRR010000005.1"/>
</dbReference>
<dbReference type="PROSITE" id="PS51721">
    <property type="entry name" value="G_CP"/>
    <property type="match status" value="1"/>
</dbReference>
<dbReference type="PANTHER" id="PTHR32120:SF10">
    <property type="entry name" value="SMALL RIBOSOMAL SUBUNIT BIOGENESIS GTPASE RSGA"/>
    <property type="match status" value="1"/>
</dbReference>
<comment type="similarity">
    <text evidence="10">Belongs to the TRAFAC class YlqF/YawG GTPase family. RsgA subfamily.</text>
</comment>
<name>A0ABS1HFH5_9BACT</name>
<feature type="binding site" evidence="10">
    <location>
        <position position="287"/>
    </location>
    <ligand>
        <name>Zn(2+)</name>
        <dbReference type="ChEBI" id="CHEBI:29105"/>
    </ligand>
</feature>
<evidence type="ECO:0000256" key="10">
    <source>
        <dbReference type="HAMAP-Rule" id="MF_01820"/>
    </source>
</evidence>
<dbReference type="Gene3D" id="3.40.50.300">
    <property type="entry name" value="P-loop containing nucleotide triphosphate hydrolases"/>
    <property type="match status" value="1"/>
</dbReference>
<keyword evidence="14" id="KW-1185">Reference proteome</keyword>
<evidence type="ECO:0000256" key="9">
    <source>
        <dbReference type="ARBA" id="ARBA00023134"/>
    </source>
</evidence>
<evidence type="ECO:0000256" key="5">
    <source>
        <dbReference type="ARBA" id="ARBA00022741"/>
    </source>
</evidence>
<feature type="binding site" evidence="10">
    <location>
        <begin position="198"/>
        <end position="206"/>
    </location>
    <ligand>
        <name>GTP</name>
        <dbReference type="ChEBI" id="CHEBI:37565"/>
    </ligand>
</feature>
<dbReference type="EMBL" id="JAENRR010000005">
    <property type="protein sequence ID" value="MBK3516322.1"/>
    <property type="molecule type" value="Genomic_DNA"/>
</dbReference>
<keyword evidence="2 10" id="KW-0690">Ribosome biogenesis</keyword>
<evidence type="ECO:0000313" key="14">
    <source>
        <dbReference type="Proteomes" id="UP000605676"/>
    </source>
</evidence>
<comment type="subcellular location">
    <subcellularLocation>
        <location evidence="10">Cytoplasm</location>
    </subcellularLocation>
</comment>
<dbReference type="Gene3D" id="1.10.40.50">
    <property type="entry name" value="Probable gtpase engc, domain 3"/>
    <property type="match status" value="1"/>
</dbReference>
<dbReference type="InterPro" id="IPR010914">
    <property type="entry name" value="RsgA_GTPase_dom"/>
</dbReference>
<evidence type="ECO:0000313" key="13">
    <source>
        <dbReference type="EMBL" id="MBK3516322.1"/>
    </source>
</evidence>
<protein>
    <recommendedName>
        <fullName evidence="10">Small ribosomal subunit biogenesis GTPase RsgA</fullName>
        <ecNumber evidence="10">3.6.1.-</ecNumber>
    </recommendedName>
</protein>
<accession>A0ABS1HFH5</accession>
<feature type="binding site" evidence="10">
    <location>
        <position position="285"/>
    </location>
    <ligand>
        <name>Zn(2+)</name>
        <dbReference type="ChEBI" id="CHEBI:29105"/>
    </ligand>
</feature>
<comment type="function">
    <text evidence="10">One of several proteins that assist in the late maturation steps of the functional core of the 30S ribosomal subunit. Helps release RbfA from mature subunits. May play a role in the assembly of ribosomal proteins into the subunit. Circularly permuted GTPase that catalyzes slow GTP hydrolysis, GTPase activity is stimulated by the 30S ribosomal subunit.</text>
</comment>
<organism evidence="13 14">
    <name type="scientific">Carboxylicivirga marina</name>
    <dbReference type="NCBI Taxonomy" id="2800988"/>
    <lineage>
        <taxon>Bacteria</taxon>
        <taxon>Pseudomonadati</taxon>
        <taxon>Bacteroidota</taxon>
        <taxon>Bacteroidia</taxon>
        <taxon>Marinilabiliales</taxon>
        <taxon>Marinilabiliaceae</taxon>
        <taxon>Carboxylicivirga</taxon>
    </lineage>
</organism>
<keyword evidence="1 10" id="KW-0963">Cytoplasm</keyword>
<evidence type="ECO:0000256" key="7">
    <source>
        <dbReference type="ARBA" id="ARBA00022833"/>
    </source>
</evidence>
<evidence type="ECO:0000256" key="1">
    <source>
        <dbReference type="ARBA" id="ARBA00022490"/>
    </source>
</evidence>
<keyword evidence="9 10" id="KW-0342">GTP-binding</keyword>
<feature type="binding site" evidence="10">
    <location>
        <position position="293"/>
    </location>
    <ligand>
        <name>Zn(2+)</name>
        <dbReference type="ChEBI" id="CHEBI:29105"/>
    </ligand>
</feature>
<keyword evidence="3 10" id="KW-0479">Metal-binding</keyword>
<evidence type="ECO:0000256" key="6">
    <source>
        <dbReference type="ARBA" id="ARBA00022801"/>
    </source>
</evidence>
<evidence type="ECO:0000256" key="2">
    <source>
        <dbReference type="ARBA" id="ARBA00022517"/>
    </source>
</evidence>
<dbReference type="EC" id="3.6.1.-" evidence="10"/>
<dbReference type="InterPro" id="IPR027417">
    <property type="entry name" value="P-loop_NTPase"/>
</dbReference>
<keyword evidence="5 10" id="KW-0547">Nucleotide-binding</keyword>
<dbReference type="CDD" id="cd01854">
    <property type="entry name" value="YjeQ_EngC"/>
    <property type="match status" value="1"/>
</dbReference>
<keyword evidence="7 10" id="KW-0862">Zinc</keyword>
<dbReference type="SUPFAM" id="SSF52540">
    <property type="entry name" value="P-loop containing nucleoside triphosphate hydrolases"/>
    <property type="match status" value="1"/>
</dbReference>
<gene>
    <name evidence="10 13" type="primary">rsgA</name>
    <name evidence="13" type="ORF">JIV24_03145</name>
</gene>
<dbReference type="PROSITE" id="PS50936">
    <property type="entry name" value="ENGC_GTPASE"/>
    <property type="match status" value="1"/>
</dbReference>
<evidence type="ECO:0000259" key="12">
    <source>
        <dbReference type="PROSITE" id="PS51721"/>
    </source>
</evidence>